<organism evidence="1 2">
    <name type="scientific">Ornithinibacter aureus</name>
    <dbReference type="NCBI Taxonomy" id="622664"/>
    <lineage>
        <taxon>Bacteria</taxon>
        <taxon>Bacillati</taxon>
        <taxon>Actinomycetota</taxon>
        <taxon>Actinomycetes</taxon>
        <taxon>Micrococcales</taxon>
        <taxon>Intrasporangiaceae</taxon>
        <taxon>Ornithinibacter</taxon>
    </lineage>
</organism>
<evidence type="ECO:0000313" key="1">
    <source>
        <dbReference type="EMBL" id="GAA4403406.1"/>
    </source>
</evidence>
<comment type="caution">
    <text evidence="1">The sequence shown here is derived from an EMBL/GenBank/DDBJ whole genome shotgun (WGS) entry which is preliminary data.</text>
</comment>
<gene>
    <name evidence="1" type="ORF">GCM10023153_33400</name>
</gene>
<keyword evidence="2" id="KW-1185">Reference proteome</keyword>
<dbReference type="RefSeq" id="WP_159898491.1">
    <property type="nucleotide sequence ID" value="NZ_BAABFX010000050.1"/>
</dbReference>
<reference evidence="2" key="1">
    <citation type="journal article" date="2019" name="Int. J. Syst. Evol. Microbiol.">
        <title>The Global Catalogue of Microorganisms (GCM) 10K type strain sequencing project: providing services to taxonomists for standard genome sequencing and annotation.</title>
        <authorList>
            <consortium name="The Broad Institute Genomics Platform"/>
            <consortium name="The Broad Institute Genome Sequencing Center for Infectious Disease"/>
            <person name="Wu L."/>
            <person name="Ma J."/>
        </authorList>
    </citation>
    <scope>NUCLEOTIDE SEQUENCE [LARGE SCALE GENOMIC DNA]</scope>
    <source>
        <strain evidence="2">JCM 17738</strain>
    </source>
</reference>
<sequence>MKVQRRDATDVLTRDGETAVLIEGTVLRLSELSAAVYSLTAHAVEVSRLAGELERRFGAPAGCSALEATEAAVAELVRRGVLDAVQ</sequence>
<dbReference type="EMBL" id="BAABFX010000050">
    <property type="protein sequence ID" value="GAA4403406.1"/>
    <property type="molecule type" value="Genomic_DNA"/>
</dbReference>
<protein>
    <recommendedName>
        <fullName evidence="3">PqqD family protein</fullName>
    </recommendedName>
</protein>
<proteinExistence type="predicted"/>
<accession>A0ABP8KCJ0</accession>
<name>A0ABP8KCJ0_9MICO</name>
<dbReference type="Proteomes" id="UP001500390">
    <property type="component" value="Unassembled WGS sequence"/>
</dbReference>
<evidence type="ECO:0008006" key="3">
    <source>
        <dbReference type="Google" id="ProtNLM"/>
    </source>
</evidence>
<evidence type="ECO:0000313" key="2">
    <source>
        <dbReference type="Proteomes" id="UP001500390"/>
    </source>
</evidence>